<evidence type="ECO:0000256" key="5">
    <source>
        <dbReference type="SAM" id="MobiDB-lite"/>
    </source>
</evidence>
<feature type="compositionally biased region" description="Basic and acidic residues" evidence="5">
    <location>
        <begin position="205"/>
        <end position="262"/>
    </location>
</feature>
<dbReference type="GO" id="GO:0009279">
    <property type="term" value="C:cell outer membrane"/>
    <property type="evidence" value="ECO:0007669"/>
    <property type="project" value="UniProtKB-SubCell"/>
</dbReference>
<dbReference type="SUPFAM" id="SSF103088">
    <property type="entry name" value="OmpA-like"/>
    <property type="match status" value="1"/>
</dbReference>
<evidence type="ECO:0000256" key="4">
    <source>
        <dbReference type="PROSITE-ProRule" id="PRU00473"/>
    </source>
</evidence>
<reference evidence="7" key="1">
    <citation type="submission" date="2021-08" db="EMBL/GenBank/DDBJ databases">
        <title>Hoeflea bacterium WL0058 sp. nov., isolated from the sediment.</title>
        <authorList>
            <person name="Wang L."/>
            <person name="Zhang D."/>
        </authorList>
    </citation>
    <scope>NUCLEOTIDE SEQUENCE</scope>
    <source>
        <strain evidence="7">WL0058</strain>
    </source>
</reference>
<dbReference type="PANTHER" id="PTHR30329:SF21">
    <property type="entry name" value="LIPOPROTEIN YIAD-RELATED"/>
    <property type="match status" value="1"/>
</dbReference>
<evidence type="ECO:0000256" key="2">
    <source>
        <dbReference type="ARBA" id="ARBA00023136"/>
    </source>
</evidence>
<dbReference type="AlphaFoldDB" id="A0AAE2ZK31"/>
<evidence type="ECO:0000313" key="7">
    <source>
        <dbReference type="EMBL" id="MBW8636117.1"/>
    </source>
</evidence>
<evidence type="ECO:0000256" key="1">
    <source>
        <dbReference type="ARBA" id="ARBA00004442"/>
    </source>
</evidence>
<name>A0AAE2ZK31_9HYPH</name>
<feature type="compositionally biased region" description="Basic and acidic residues" evidence="5">
    <location>
        <begin position="301"/>
        <end position="321"/>
    </location>
</feature>
<evidence type="ECO:0000313" key="8">
    <source>
        <dbReference type="Proteomes" id="UP001196509"/>
    </source>
</evidence>
<organism evidence="7 8">
    <name type="scientific">Flavimaribacter sediminis</name>
    <dbReference type="NCBI Taxonomy" id="2865987"/>
    <lineage>
        <taxon>Bacteria</taxon>
        <taxon>Pseudomonadati</taxon>
        <taxon>Pseudomonadota</taxon>
        <taxon>Alphaproteobacteria</taxon>
        <taxon>Hyphomicrobiales</taxon>
        <taxon>Rhizobiaceae</taxon>
        <taxon>Flavimaribacter</taxon>
    </lineage>
</organism>
<feature type="compositionally biased region" description="Pro residues" evidence="5">
    <location>
        <begin position="266"/>
        <end position="275"/>
    </location>
</feature>
<dbReference type="RefSeq" id="WP_220226824.1">
    <property type="nucleotide sequence ID" value="NZ_JAICBX010000001.1"/>
</dbReference>
<keyword evidence="8" id="KW-1185">Reference proteome</keyword>
<evidence type="ECO:0000256" key="3">
    <source>
        <dbReference type="ARBA" id="ARBA00023237"/>
    </source>
</evidence>
<dbReference type="Gene3D" id="3.30.1330.60">
    <property type="entry name" value="OmpA-like domain"/>
    <property type="match status" value="1"/>
</dbReference>
<keyword evidence="3" id="KW-0998">Cell outer membrane</keyword>
<protein>
    <submittedName>
        <fullName evidence="7">OmpA family protein</fullName>
    </submittedName>
</protein>
<sequence length="623" mass="69862">MLRSLLNATTALTIVVGQATTPATAIAVAGATMFAATHASAQNMGEAKQRLDQARRNFERARATGEGVEEAKQELDAARAAMAGAIGERRDNRREQADNRQQQRQKPRDAAENARPEPAQDAQGDKRARENPEKRPERAERPERPQKPVEEGAPKPEPKPVEEAAPKPEPKPVEEAAPKPEPKPVEEAAPKPEPKPEGMETAAPEPKEKPATTADQPRRNNKNEAGQRQRGDQDRQNAETNRSKPRDSVAEEPRRRPPEKRRAAPRPQPDAPKPKPIAEAPVEQQIEAAEERPVAVVPENISERQRDRLRRAEQDRRDDAKRNREALIGAAAAGIAVGVLAPALGGRVVEDEGDRFVVERDGRYYVRKDESALFRHDSRDVEYERMRNGRTREIITRRNGVQIITVRDPGGYILRRVKVFPNGERVVLFDTRDDRQRPVNYDRQLPPLQITIPYDQYVVESGGYGRRQLADVWSAPPVAEVTHNYTLRDIRENERVRAMVRRVDLDSVNFASGSAYVGPSQVPYLADIAGGMLDVIDRDPNALFLVEGHTDAVGSDIYNLTLSDRRAETVAQILVEAYDVPPENLVIQGYGEEYLKIDTPYDEWRNRRVTIRNITPLLDQRAG</sequence>
<dbReference type="PRINTS" id="PR01021">
    <property type="entry name" value="OMPADOMAIN"/>
</dbReference>
<dbReference type="InterPro" id="IPR050330">
    <property type="entry name" value="Bact_OuterMem_StrucFunc"/>
</dbReference>
<evidence type="ECO:0000259" key="6">
    <source>
        <dbReference type="PROSITE" id="PS51123"/>
    </source>
</evidence>
<feature type="compositionally biased region" description="Basic and acidic residues" evidence="5">
    <location>
        <begin position="87"/>
        <end position="98"/>
    </location>
</feature>
<dbReference type="PANTHER" id="PTHR30329">
    <property type="entry name" value="STATOR ELEMENT OF FLAGELLAR MOTOR COMPLEX"/>
    <property type="match status" value="1"/>
</dbReference>
<feature type="compositionally biased region" description="Basic and acidic residues" evidence="5">
    <location>
        <begin position="106"/>
        <end position="115"/>
    </location>
</feature>
<dbReference type="Pfam" id="PF00691">
    <property type="entry name" value="OmpA"/>
    <property type="match status" value="1"/>
</dbReference>
<comment type="caution">
    <text evidence="7">The sequence shown here is derived from an EMBL/GenBank/DDBJ whole genome shotgun (WGS) entry which is preliminary data.</text>
</comment>
<feature type="region of interest" description="Disordered" evidence="5">
    <location>
        <begin position="86"/>
        <end position="321"/>
    </location>
</feature>
<feature type="compositionally biased region" description="Basic and acidic residues" evidence="5">
    <location>
        <begin position="123"/>
        <end position="198"/>
    </location>
</feature>
<dbReference type="PROSITE" id="PS51123">
    <property type="entry name" value="OMPA_2"/>
    <property type="match status" value="1"/>
</dbReference>
<comment type="subcellular location">
    <subcellularLocation>
        <location evidence="1">Cell outer membrane</location>
    </subcellularLocation>
</comment>
<keyword evidence="2 4" id="KW-0472">Membrane</keyword>
<gene>
    <name evidence="7" type="ORF">K1W69_02875</name>
</gene>
<dbReference type="InterPro" id="IPR036737">
    <property type="entry name" value="OmpA-like_sf"/>
</dbReference>
<dbReference type="InterPro" id="IPR006664">
    <property type="entry name" value="OMP_bac"/>
</dbReference>
<dbReference type="Proteomes" id="UP001196509">
    <property type="component" value="Unassembled WGS sequence"/>
</dbReference>
<feature type="domain" description="OmpA-like" evidence="6">
    <location>
        <begin position="497"/>
        <end position="617"/>
    </location>
</feature>
<accession>A0AAE2ZK31</accession>
<proteinExistence type="predicted"/>
<dbReference type="InterPro" id="IPR006665">
    <property type="entry name" value="OmpA-like"/>
</dbReference>
<dbReference type="CDD" id="cd07185">
    <property type="entry name" value="OmpA_C-like"/>
    <property type="match status" value="1"/>
</dbReference>
<dbReference type="EMBL" id="JAICBX010000001">
    <property type="protein sequence ID" value="MBW8636117.1"/>
    <property type="molecule type" value="Genomic_DNA"/>
</dbReference>